<accession>A0ACB6R3S1</accession>
<gene>
    <name evidence="1" type="ORF">BDR25DRAFT_218894</name>
</gene>
<dbReference type="EMBL" id="MU003500">
    <property type="protein sequence ID" value="KAF2473468.1"/>
    <property type="molecule type" value="Genomic_DNA"/>
</dbReference>
<dbReference type="Proteomes" id="UP000799755">
    <property type="component" value="Unassembled WGS sequence"/>
</dbReference>
<evidence type="ECO:0000313" key="2">
    <source>
        <dbReference type="Proteomes" id="UP000799755"/>
    </source>
</evidence>
<protein>
    <submittedName>
        <fullName evidence="1">NAD(P)-binding protein</fullName>
    </submittedName>
</protein>
<keyword evidence="2" id="KW-1185">Reference proteome</keyword>
<name>A0ACB6R3S1_9PLEO</name>
<evidence type="ECO:0000313" key="1">
    <source>
        <dbReference type="EMBL" id="KAF2473468.1"/>
    </source>
</evidence>
<proteinExistence type="predicted"/>
<reference evidence="1" key="1">
    <citation type="journal article" date="2020" name="Stud. Mycol.">
        <title>101 Dothideomycetes genomes: a test case for predicting lifestyles and emergence of pathogens.</title>
        <authorList>
            <person name="Haridas S."/>
            <person name="Albert R."/>
            <person name="Binder M."/>
            <person name="Bloem J."/>
            <person name="Labutti K."/>
            <person name="Salamov A."/>
            <person name="Andreopoulos B."/>
            <person name="Baker S."/>
            <person name="Barry K."/>
            <person name="Bills G."/>
            <person name="Bluhm B."/>
            <person name="Cannon C."/>
            <person name="Castanera R."/>
            <person name="Culley D."/>
            <person name="Daum C."/>
            <person name="Ezra D."/>
            <person name="Gonzalez J."/>
            <person name="Henrissat B."/>
            <person name="Kuo A."/>
            <person name="Liang C."/>
            <person name="Lipzen A."/>
            <person name="Lutzoni F."/>
            <person name="Magnuson J."/>
            <person name="Mondo S."/>
            <person name="Nolan M."/>
            <person name="Ohm R."/>
            <person name="Pangilinan J."/>
            <person name="Park H.-J."/>
            <person name="Ramirez L."/>
            <person name="Alfaro M."/>
            <person name="Sun H."/>
            <person name="Tritt A."/>
            <person name="Yoshinaga Y."/>
            <person name="Zwiers L.-H."/>
            <person name="Turgeon B."/>
            <person name="Goodwin S."/>
            <person name="Spatafora J."/>
            <person name="Crous P."/>
            <person name="Grigoriev I."/>
        </authorList>
    </citation>
    <scope>NUCLEOTIDE SEQUENCE</scope>
    <source>
        <strain evidence="1">ATCC 200398</strain>
    </source>
</reference>
<sequence>MSTDTIVPQTSHVERHGYLFGHPIAHSMSPLLHQTVYDGLGLKWSQFPLDSLDMDLFLRLREDPKFYGASITMPHKLAILKHLDGLTPEGAAVGAVNTMFLREDCSTGKRLYIGTNTDVIGIRDSFYENISDPDACFHRRPGLVIGGGGAARSAVYALRTMMKASKIYLVNRNRSEVKAVIDECTARGYGDSLVDVSTVAQAQQLEGPGAIVACVPNFTPKTEDEKEARKVFECLLGKDHKGAILEMCYHPSPWTEIAEISQRMGWRVIMGTEAMIYQGLEQDKYWTGRGIHEMPVKKCHQVIAAKLSEARL</sequence>
<comment type="caution">
    <text evidence="1">The sequence shown here is derived from an EMBL/GenBank/DDBJ whole genome shotgun (WGS) entry which is preliminary data.</text>
</comment>
<organism evidence="1 2">
    <name type="scientific">Lindgomyces ingoldianus</name>
    <dbReference type="NCBI Taxonomy" id="673940"/>
    <lineage>
        <taxon>Eukaryota</taxon>
        <taxon>Fungi</taxon>
        <taxon>Dikarya</taxon>
        <taxon>Ascomycota</taxon>
        <taxon>Pezizomycotina</taxon>
        <taxon>Dothideomycetes</taxon>
        <taxon>Pleosporomycetidae</taxon>
        <taxon>Pleosporales</taxon>
        <taxon>Lindgomycetaceae</taxon>
        <taxon>Lindgomyces</taxon>
    </lineage>
</organism>